<dbReference type="InterPro" id="IPR003439">
    <property type="entry name" value="ABC_transporter-like_ATP-bd"/>
</dbReference>
<dbReference type="GO" id="GO:0005524">
    <property type="term" value="F:ATP binding"/>
    <property type="evidence" value="ECO:0007669"/>
    <property type="project" value="UniProtKB-KW"/>
</dbReference>
<feature type="domain" description="ABC transporter" evidence="5">
    <location>
        <begin position="1"/>
        <end position="214"/>
    </location>
</feature>
<sequence>MDVTKRIKKRVAVDHFSMEFQPGVYGLLGPNGAGKTTLLRCICGLYRLDGGAVQGGENPGYLPQSFGMFRELTLFQMMEYLATLKGLPKGEQKKEIHRVLELVNLRDRADSRVKALSGGMVRRAGIAQALLGDPEVLLFDEPTAGLDPEERMRFQNVVAARRRKGVTLISTHIVSDVETLCHTILILNEGKLVTAGTASEIAQLAQGKVYLLPGSRETELRSAFFIKSRGEENGASTLRVLSPERQPGEAATPTMEDGYLCAIKGF</sequence>
<dbReference type="Proteomes" id="UP000826793">
    <property type="component" value="Unassembled WGS sequence"/>
</dbReference>
<dbReference type="EMBL" id="DWXG01000051">
    <property type="protein sequence ID" value="HJB98230.1"/>
    <property type="molecule type" value="Genomic_DNA"/>
</dbReference>
<dbReference type="SMART" id="SM00382">
    <property type="entry name" value="AAA"/>
    <property type="match status" value="1"/>
</dbReference>
<reference evidence="6" key="2">
    <citation type="submission" date="2021-04" db="EMBL/GenBank/DDBJ databases">
        <authorList>
            <person name="Gilroy R."/>
        </authorList>
    </citation>
    <scope>NUCLEOTIDE SEQUENCE</scope>
    <source>
        <strain evidence="6">CHK185-1770</strain>
    </source>
</reference>
<keyword evidence="3" id="KW-0547">Nucleotide-binding</keyword>
<evidence type="ECO:0000256" key="4">
    <source>
        <dbReference type="ARBA" id="ARBA00022840"/>
    </source>
</evidence>
<organism evidence="6 7">
    <name type="scientific">Candidatus Acutalibacter pullicola</name>
    <dbReference type="NCBI Taxonomy" id="2838417"/>
    <lineage>
        <taxon>Bacteria</taxon>
        <taxon>Bacillati</taxon>
        <taxon>Bacillota</taxon>
        <taxon>Clostridia</taxon>
        <taxon>Eubacteriales</taxon>
        <taxon>Acutalibacteraceae</taxon>
        <taxon>Acutalibacter</taxon>
    </lineage>
</organism>
<dbReference type="PANTHER" id="PTHR43335:SF2">
    <property type="entry name" value="ABC TRANSPORTER, ATP-BINDING PROTEIN"/>
    <property type="match status" value="1"/>
</dbReference>
<comment type="caution">
    <text evidence="6">The sequence shown here is derived from an EMBL/GenBank/DDBJ whole genome shotgun (WGS) entry which is preliminary data.</text>
</comment>
<proteinExistence type="inferred from homology"/>
<evidence type="ECO:0000259" key="5">
    <source>
        <dbReference type="PROSITE" id="PS50893"/>
    </source>
</evidence>
<dbReference type="PROSITE" id="PS50893">
    <property type="entry name" value="ABC_TRANSPORTER_2"/>
    <property type="match status" value="1"/>
</dbReference>
<accession>A0A9D2MX18</accession>
<keyword evidence="4 6" id="KW-0067">ATP-binding</keyword>
<gene>
    <name evidence="6" type="ORF">H9710_06585</name>
</gene>
<evidence type="ECO:0000256" key="3">
    <source>
        <dbReference type="ARBA" id="ARBA00022741"/>
    </source>
</evidence>
<evidence type="ECO:0000256" key="1">
    <source>
        <dbReference type="ARBA" id="ARBA00005417"/>
    </source>
</evidence>
<evidence type="ECO:0000313" key="6">
    <source>
        <dbReference type="EMBL" id="HJB98230.1"/>
    </source>
</evidence>
<dbReference type="InterPro" id="IPR027417">
    <property type="entry name" value="P-loop_NTPase"/>
</dbReference>
<name>A0A9D2MX18_9FIRM</name>
<evidence type="ECO:0000313" key="7">
    <source>
        <dbReference type="Proteomes" id="UP000826793"/>
    </source>
</evidence>
<dbReference type="InterPro" id="IPR003593">
    <property type="entry name" value="AAA+_ATPase"/>
</dbReference>
<protein>
    <submittedName>
        <fullName evidence="6">ATP-binding cassette domain-containing protein</fullName>
    </submittedName>
</protein>
<dbReference type="PANTHER" id="PTHR43335">
    <property type="entry name" value="ABC TRANSPORTER, ATP-BINDING PROTEIN"/>
    <property type="match status" value="1"/>
</dbReference>
<dbReference type="GO" id="GO:0016887">
    <property type="term" value="F:ATP hydrolysis activity"/>
    <property type="evidence" value="ECO:0007669"/>
    <property type="project" value="InterPro"/>
</dbReference>
<dbReference type="Gene3D" id="3.40.50.300">
    <property type="entry name" value="P-loop containing nucleotide triphosphate hydrolases"/>
    <property type="match status" value="1"/>
</dbReference>
<keyword evidence="2" id="KW-0813">Transport</keyword>
<dbReference type="AlphaFoldDB" id="A0A9D2MX18"/>
<reference evidence="6" key="1">
    <citation type="journal article" date="2021" name="PeerJ">
        <title>Extensive microbial diversity within the chicken gut microbiome revealed by metagenomics and culture.</title>
        <authorList>
            <person name="Gilroy R."/>
            <person name="Ravi A."/>
            <person name="Getino M."/>
            <person name="Pursley I."/>
            <person name="Horton D.L."/>
            <person name="Alikhan N.F."/>
            <person name="Baker D."/>
            <person name="Gharbi K."/>
            <person name="Hall N."/>
            <person name="Watson M."/>
            <person name="Adriaenssens E.M."/>
            <person name="Foster-Nyarko E."/>
            <person name="Jarju S."/>
            <person name="Secka A."/>
            <person name="Antonio M."/>
            <person name="Oren A."/>
            <person name="Chaudhuri R.R."/>
            <person name="La Ragione R."/>
            <person name="Hildebrand F."/>
            <person name="Pallen M.J."/>
        </authorList>
    </citation>
    <scope>NUCLEOTIDE SEQUENCE</scope>
    <source>
        <strain evidence="6">CHK185-1770</strain>
    </source>
</reference>
<dbReference type="Pfam" id="PF00005">
    <property type="entry name" value="ABC_tran"/>
    <property type="match status" value="1"/>
</dbReference>
<evidence type="ECO:0000256" key="2">
    <source>
        <dbReference type="ARBA" id="ARBA00022448"/>
    </source>
</evidence>
<dbReference type="SUPFAM" id="SSF52540">
    <property type="entry name" value="P-loop containing nucleoside triphosphate hydrolases"/>
    <property type="match status" value="1"/>
</dbReference>
<comment type="similarity">
    <text evidence="1">Belongs to the ABC transporter superfamily.</text>
</comment>